<keyword evidence="2" id="KW-1185">Reference proteome</keyword>
<protein>
    <submittedName>
        <fullName evidence="1">Transposase</fullName>
    </submittedName>
</protein>
<name>A0A418VHR3_9DEIO</name>
<dbReference type="EMBL" id="QYUJ01000004">
    <property type="protein sequence ID" value="RJF75664.1"/>
    <property type="molecule type" value="Genomic_DNA"/>
</dbReference>
<proteinExistence type="predicted"/>
<comment type="caution">
    <text evidence="1">The sequence shown here is derived from an EMBL/GenBank/DDBJ whole genome shotgun (WGS) entry which is preliminary data.</text>
</comment>
<dbReference type="OrthoDB" id="61902at2"/>
<accession>A0A418VHR3</accession>
<evidence type="ECO:0000313" key="1">
    <source>
        <dbReference type="EMBL" id="RJF75664.1"/>
    </source>
</evidence>
<sequence length="359" mass="40276">MTSHNLRIHRDANTTLDSMIQQGILLPTNEKISGVSGQVYRIADGVDLSALDHFHLRVAEKIIPVNLYALPPEEYAGLLAAAPEFSQYRYAHLATALLRTMTTEQQSQWLKDVASGIEEGLRVDQTPRLLQLPTHPARWQPEGTRLSRAGCGWLLTLTFDDPQVDIIEGLDRSAAGVDVGLHHLTTTAFASGAVHQAPGVVDVSRLSPEQIALPISQREFERHLQLLQHAAARTSFQHLMLTLLSSASVVYLEDLRYDDMAEVFKERSRTLGIRDWMMGWLPQRLHAHNIPLERVRPDLTSRFCSTTHCRGERNGRDFLDGNGRMVDADLNAARNLLQIGLAQRIARELLTKRNIRKGN</sequence>
<reference evidence="1 2" key="1">
    <citation type="submission" date="2018-09" db="EMBL/GenBank/DDBJ databases">
        <authorList>
            <person name="Zhu H."/>
        </authorList>
    </citation>
    <scope>NUCLEOTIDE SEQUENCE [LARGE SCALE GENOMIC DNA]</scope>
    <source>
        <strain evidence="1 2">K2S05-167</strain>
    </source>
</reference>
<evidence type="ECO:0000313" key="2">
    <source>
        <dbReference type="Proteomes" id="UP000286287"/>
    </source>
</evidence>
<dbReference type="Proteomes" id="UP000286287">
    <property type="component" value="Unassembled WGS sequence"/>
</dbReference>
<organism evidence="1 2">
    <name type="scientific">Deinococcus cavernae</name>
    <dbReference type="NCBI Taxonomy" id="2320857"/>
    <lineage>
        <taxon>Bacteria</taxon>
        <taxon>Thermotogati</taxon>
        <taxon>Deinococcota</taxon>
        <taxon>Deinococci</taxon>
        <taxon>Deinococcales</taxon>
        <taxon>Deinococcaceae</taxon>
        <taxon>Deinococcus</taxon>
    </lineage>
</organism>
<dbReference type="RefSeq" id="WP_119760239.1">
    <property type="nucleotide sequence ID" value="NZ_QYUJ01000004.1"/>
</dbReference>
<dbReference type="AlphaFoldDB" id="A0A418VHR3"/>
<gene>
    <name evidence="1" type="ORF">D3875_01040</name>
</gene>